<dbReference type="PANTHER" id="PTHR30627">
    <property type="entry name" value="PEPTIDOGLYCAN D,D-TRANSPEPTIDASE"/>
    <property type="match status" value="1"/>
</dbReference>
<evidence type="ECO:0000259" key="4">
    <source>
        <dbReference type="Pfam" id="PF00905"/>
    </source>
</evidence>
<accession>A0A0G1UAC0</accession>
<evidence type="ECO:0000313" key="6">
    <source>
        <dbReference type="EMBL" id="KKU91079.1"/>
    </source>
</evidence>
<dbReference type="GO" id="GO:0005886">
    <property type="term" value="C:plasma membrane"/>
    <property type="evidence" value="ECO:0007669"/>
    <property type="project" value="TreeGrafter"/>
</dbReference>
<evidence type="ECO:0000256" key="1">
    <source>
        <dbReference type="ARBA" id="ARBA00004370"/>
    </source>
</evidence>
<dbReference type="InterPro" id="IPR012338">
    <property type="entry name" value="Beta-lactam/transpept-like"/>
</dbReference>
<dbReference type="EMBL" id="LCPF01000004">
    <property type="protein sequence ID" value="KKU91079.1"/>
    <property type="molecule type" value="Genomic_DNA"/>
</dbReference>
<comment type="caution">
    <text evidence="6">The sequence shown here is derived from an EMBL/GenBank/DDBJ whole genome shotgun (WGS) entry which is preliminary data.</text>
</comment>
<gene>
    <name evidence="6" type="ORF">UY23_C0004G0024</name>
</gene>
<dbReference type="SUPFAM" id="SSF56601">
    <property type="entry name" value="beta-lactamase/transpeptidase-like"/>
    <property type="match status" value="1"/>
</dbReference>
<dbReference type="Gene3D" id="3.90.1310.10">
    <property type="entry name" value="Penicillin-binding protein 2a (Domain 2)"/>
    <property type="match status" value="1"/>
</dbReference>
<dbReference type="Gene3D" id="3.30.450.330">
    <property type="match status" value="1"/>
</dbReference>
<keyword evidence="3" id="KW-1133">Transmembrane helix</keyword>
<dbReference type="PATRIC" id="fig|1618660.3.peg.588"/>
<dbReference type="InterPro" id="IPR005311">
    <property type="entry name" value="PBP_dimer"/>
</dbReference>
<dbReference type="InterPro" id="IPR036138">
    <property type="entry name" value="PBP_dimer_sf"/>
</dbReference>
<dbReference type="AlphaFoldDB" id="A0A0G1UAC0"/>
<sequence length="531" mass="57904">MAIRFNAVIAVFLLIFGLLGFNLYRLQVLKSDYYVSRAEARNAAREELDLRRGQIFFTDRSGNEIPAAMNRDYPVIYAVPKEIKESVAAAKALAPLINADEAKLAGDLNNPKSLFKLLVDKATDGQIAQVKALDLPGIYFDTKQHRFYPFSDLGANLIGFVGVNSENDQPVGLYGLEKIFDKTLSQGNDVRLTIDRNLEAEAERVLSDLVDRFQSPGGTVLIQEPKTGKILALANVPDFDPNQYSKYPVKDFMNQAVQLVYEPGSVFKPLTMSAAIDSGAITSSTTYVDKGYLVVSGHKITNWDHKAYGKATMTNVIEHSVNTGAAFAEQAAGNATFRDYLKKFGFGAKTGVDLPDEVTGSLYNLDQKNPPAIAFANASFGQGVSVTPIQLITAFSSIANGGLLMKPYLDASNKPEVVNRVMSGVTAEEVTQMMESAVNLAGVATISEYNVAGKTGTAQIPNFGRGGYLPDQYIHSYVGFAPATDARFVILIKIDKPNQTLAAETVVPAFQQLAQYVLNYYNIPPDRIVRQ</sequence>
<dbReference type="GO" id="GO:0008658">
    <property type="term" value="F:penicillin binding"/>
    <property type="evidence" value="ECO:0007669"/>
    <property type="project" value="InterPro"/>
</dbReference>
<keyword evidence="3" id="KW-0812">Transmembrane</keyword>
<evidence type="ECO:0000256" key="2">
    <source>
        <dbReference type="ARBA" id="ARBA00023136"/>
    </source>
</evidence>
<dbReference type="GO" id="GO:0016740">
    <property type="term" value="F:transferase activity"/>
    <property type="evidence" value="ECO:0007669"/>
    <property type="project" value="UniProtKB-KW"/>
</dbReference>
<feature type="domain" description="Penicillin-binding protein transpeptidase" evidence="4">
    <location>
        <begin position="218"/>
        <end position="504"/>
    </location>
</feature>
<dbReference type="Proteomes" id="UP000034956">
    <property type="component" value="Unassembled WGS sequence"/>
</dbReference>
<keyword evidence="2 3" id="KW-0472">Membrane</keyword>
<reference evidence="6 7" key="1">
    <citation type="journal article" date="2015" name="Nature">
        <title>rRNA introns, odd ribosomes, and small enigmatic genomes across a large radiation of phyla.</title>
        <authorList>
            <person name="Brown C.T."/>
            <person name="Hug L.A."/>
            <person name="Thomas B.C."/>
            <person name="Sharon I."/>
            <person name="Castelle C.J."/>
            <person name="Singh A."/>
            <person name="Wilkins M.J."/>
            <person name="Williams K.H."/>
            <person name="Banfield J.F."/>
        </authorList>
    </citation>
    <scope>NUCLEOTIDE SEQUENCE [LARGE SCALE GENOMIC DNA]</scope>
</reference>
<dbReference type="PANTHER" id="PTHR30627:SF1">
    <property type="entry name" value="PEPTIDOGLYCAN D,D-TRANSPEPTIDASE FTSI"/>
    <property type="match status" value="1"/>
</dbReference>
<comment type="subcellular location">
    <subcellularLocation>
        <location evidence="1">Membrane</location>
    </subcellularLocation>
</comment>
<name>A0A0G1UAC0_9BACT</name>
<protein>
    <submittedName>
        <fullName evidence="6">Peptidoglycan glycosyltransferase</fullName>
    </submittedName>
</protein>
<feature type="domain" description="Penicillin-binding protein dimerisation" evidence="5">
    <location>
        <begin position="52"/>
        <end position="185"/>
    </location>
</feature>
<dbReference type="InterPro" id="IPR001460">
    <property type="entry name" value="PCN-bd_Tpept"/>
</dbReference>
<evidence type="ECO:0000313" key="7">
    <source>
        <dbReference type="Proteomes" id="UP000034956"/>
    </source>
</evidence>
<dbReference type="SUPFAM" id="SSF56519">
    <property type="entry name" value="Penicillin binding protein dimerisation domain"/>
    <property type="match status" value="1"/>
</dbReference>
<dbReference type="InterPro" id="IPR050515">
    <property type="entry name" value="Beta-lactam/transpept"/>
</dbReference>
<keyword evidence="6" id="KW-0808">Transferase</keyword>
<evidence type="ECO:0000259" key="5">
    <source>
        <dbReference type="Pfam" id="PF03717"/>
    </source>
</evidence>
<dbReference type="Pfam" id="PF03717">
    <property type="entry name" value="PBP_dimer"/>
    <property type="match status" value="1"/>
</dbReference>
<evidence type="ECO:0000256" key="3">
    <source>
        <dbReference type="SAM" id="Phobius"/>
    </source>
</evidence>
<dbReference type="GO" id="GO:0071555">
    <property type="term" value="P:cell wall organization"/>
    <property type="evidence" value="ECO:0007669"/>
    <property type="project" value="TreeGrafter"/>
</dbReference>
<proteinExistence type="predicted"/>
<organism evidence="6 7">
    <name type="scientific">Candidatus Jorgensenbacteria bacterium GW2011_GWA1_48_11</name>
    <dbReference type="NCBI Taxonomy" id="1618660"/>
    <lineage>
        <taxon>Bacteria</taxon>
        <taxon>Candidatus Joergenseniibacteriota</taxon>
    </lineage>
</organism>
<dbReference type="Pfam" id="PF00905">
    <property type="entry name" value="Transpeptidase"/>
    <property type="match status" value="1"/>
</dbReference>
<feature type="transmembrane region" description="Helical" evidence="3">
    <location>
        <begin position="7"/>
        <end position="24"/>
    </location>
</feature>
<dbReference type="Gene3D" id="3.40.710.10">
    <property type="entry name" value="DD-peptidase/beta-lactamase superfamily"/>
    <property type="match status" value="1"/>
</dbReference>